<evidence type="ECO:0000256" key="1">
    <source>
        <dbReference type="SAM" id="MobiDB-lite"/>
    </source>
</evidence>
<dbReference type="Proteomes" id="UP000053263">
    <property type="component" value="Unassembled WGS sequence"/>
</dbReference>
<name>A0A0C9T114_PLICR</name>
<feature type="compositionally biased region" description="Basic and acidic residues" evidence="1">
    <location>
        <begin position="955"/>
        <end position="994"/>
    </location>
</feature>
<dbReference type="AlphaFoldDB" id="A0A0C9T114"/>
<organism evidence="2 3">
    <name type="scientific">Plicaturopsis crispa FD-325 SS-3</name>
    <dbReference type="NCBI Taxonomy" id="944288"/>
    <lineage>
        <taxon>Eukaryota</taxon>
        <taxon>Fungi</taxon>
        <taxon>Dikarya</taxon>
        <taxon>Basidiomycota</taxon>
        <taxon>Agaricomycotina</taxon>
        <taxon>Agaricomycetes</taxon>
        <taxon>Agaricomycetidae</taxon>
        <taxon>Amylocorticiales</taxon>
        <taxon>Amylocorticiaceae</taxon>
        <taxon>Plicatura</taxon>
        <taxon>Plicaturopsis crispa</taxon>
    </lineage>
</organism>
<protein>
    <submittedName>
        <fullName evidence="2">Uncharacterized protein</fullName>
    </submittedName>
</protein>
<reference evidence="2 3" key="1">
    <citation type="submission" date="2014-06" db="EMBL/GenBank/DDBJ databases">
        <title>Evolutionary Origins and Diversification of the Mycorrhizal Mutualists.</title>
        <authorList>
            <consortium name="DOE Joint Genome Institute"/>
            <consortium name="Mycorrhizal Genomics Consortium"/>
            <person name="Kohler A."/>
            <person name="Kuo A."/>
            <person name="Nagy L.G."/>
            <person name="Floudas D."/>
            <person name="Copeland A."/>
            <person name="Barry K.W."/>
            <person name="Cichocki N."/>
            <person name="Veneault-Fourrey C."/>
            <person name="LaButti K."/>
            <person name="Lindquist E.A."/>
            <person name="Lipzen A."/>
            <person name="Lundell T."/>
            <person name="Morin E."/>
            <person name="Murat C."/>
            <person name="Riley R."/>
            <person name="Ohm R."/>
            <person name="Sun H."/>
            <person name="Tunlid A."/>
            <person name="Henrissat B."/>
            <person name="Grigoriev I.V."/>
            <person name="Hibbett D.S."/>
            <person name="Martin F."/>
        </authorList>
    </citation>
    <scope>NUCLEOTIDE SEQUENCE [LARGE SCALE GENOMIC DNA]</scope>
    <source>
        <strain evidence="2 3">FD-325 SS-3</strain>
    </source>
</reference>
<accession>A0A0C9T114</accession>
<dbReference type="PANTHER" id="PTHR31912">
    <property type="entry name" value="IP13529P"/>
    <property type="match status" value="1"/>
</dbReference>
<proteinExistence type="predicted"/>
<dbReference type="EMBL" id="KN832608">
    <property type="protein sequence ID" value="KII82864.1"/>
    <property type="molecule type" value="Genomic_DNA"/>
</dbReference>
<dbReference type="HOGENOM" id="CLU_004591_2_0_1"/>
<dbReference type="OrthoDB" id="2246127at2759"/>
<dbReference type="PANTHER" id="PTHR31912:SF34">
    <property type="entry name" value="NOTOCHORD-RELATED PROTEIN"/>
    <property type="match status" value="1"/>
</dbReference>
<keyword evidence="3" id="KW-1185">Reference proteome</keyword>
<evidence type="ECO:0000313" key="2">
    <source>
        <dbReference type="EMBL" id="KII82864.1"/>
    </source>
</evidence>
<sequence>MRECGTPEVPSLYALRKLQATLTRDLNMHTKSHTSPMGNKFYMNHPVDLLTLDWSNPLVRKFIQIYPDVAAVRQESWQSDKWLKEVPYDDLTPMWASWKTAPHVHFYIKELAQLSDGTFVIPMRYVCVEGVEHAEVYLVAYSETTKLFTIEAHTIVRIPVSRLKYNFRDLEAQGYKFEFLPGSPLWAQNMPNPVRLIAKGRPAFVIRIMPWSDDVSGNRSKQYNAHKNIYIANVSLPHRKLQQEYFVRFCSTSPDASSIEQFEALCEDIGPDTWRDAYDCELEQDIIFRILPHLLPADNPQQSEECSHSGGNANLGCRRDLSGGTAIEKETNDGYDALFSPGKCRTKHDTVLTIQKMLLAACGGVQDVVDKIQTETGVKDSIATFWIEKLITKAREMQKVKLTDLSTRDPRLNDHKVKGKARQAIILSLKHEIRDELFNWLLCQTPERYAQLPLDSPLRKQLRSGTHYNPLLNTDGIDPHPDTPCEILHSKLLGDDKYVWYETSHPWNKKNDEIFAARLQAASTDGLTIAPLRARYVVQYKNNLIGKHYKALQQLAVFQMRDDLCNRIMLDLWKATGEFGALLWYPEIRDIEMYLKDLQVLIDNALDVWALFDPRRIITKIKLHTFPHLVEDIRRFGPAILYSTEIFECWNAIFRMCSILSNHLAASRDIAVTLADMERFKHQVSGGWWKDSELGQYVRAGKRIRNFLEGNRELQRRLGWTDPTVVPIGSVKLPAQKHLTPMSWADALGSSRTDALAAVYDDPERLWVPAKHVISRSRDVCKERSWVFFQHGSQEDVVAGRIYKILVPHVESSAAINGGASNHHCTIVIEHFDIADRNDPRLNMPVLSSNPTRQALLVSPKDILFIFNAQHDCFSGGCTISNDVQTERQGRDNTTRTVNTVVHKDDSRFLLNMHALHNAHLIRSTLPRSLTEPKPYFQDRRAKHDEFATKLRITGPEKRAETAKKAQITRERNRKTEDVRRARLEGLPEPEASRDSGQVGGEVGLVIDSSELEAAS</sequence>
<feature type="region of interest" description="Disordered" evidence="1">
    <location>
        <begin position="955"/>
        <end position="1016"/>
    </location>
</feature>
<gene>
    <name evidence="2" type="ORF">PLICRDRAFT_120152</name>
</gene>
<evidence type="ECO:0000313" key="3">
    <source>
        <dbReference type="Proteomes" id="UP000053263"/>
    </source>
</evidence>